<name>A0A1T5D2Y9_9FLAO</name>
<dbReference type="STRING" id="619805.SAMN05660477_00552"/>
<dbReference type="OrthoDB" id="1491239at2"/>
<dbReference type="EMBL" id="FUYZ01000001">
    <property type="protein sequence ID" value="SKB65996.1"/>
    <property type="molecule type" value="Genomic_DNA"/>
</dbReference>
<reference evidence="2 3" key="1">
    <citation type="submission" date="2017-02" db="EMBL/GenBank/DDBJ databases">
        <authorList>
            <person name="Peterson S.W."/>
        </authorList>
    </citation>
    <scope>NUCLEOTIDE SEQUENCE [LARGE SCALE GENOMIC DNA]</scope>
    <source>
        <strain evidence="2 3">DSM 22323</strain>
    </source>
</reference>
<dbReference type="Gene3D" id="2.40.160.60">
    <property type="entry name" value="Outer membrane protein transport protein (OMPP1/FadL/TodX)"/>
    <property type="match status" value="1"/>
</dbReference>
<proteinExistence type="predicted"/>
<dbReference type="RefSeq" id="WP_079665817.1">
    <property type="nucleotide sequence ID" value="NZ_FUYZ01000001.1"/>
</dbReference>
<organism evidence="2 3">
    <name type="scientific">Soonwooa buanensis</name>
    <dbReference type="NCBI Taxonomy" id="619805"/>
    <lineage>
        <taxon>Bacteria</taxon>
        <taxon>Pseudomonadati</taxon>
        <taxon>Bacteroidota</taxon>
        <taxon>Flavobacteriia</taxon>
        <taxon>Flavobacteriales</taxon>
        <taxon>Weeksellaceae</taxon>
        <taxon>Chryseobacterium group</taxon>
        <taxon>Soonwooa</taxon>
    </lineage>
</organism>
<keyword evidence="1" id="KW-0732">Signal</keyword>
<feature type="signal peptide" evidence="1">
    <location>
        <begin position="1"/>
        <end position="18"/>
    </location>
</feature>
<keyword evidence="3" id="KW-1185">Reference proteome</keyword>
<evidence type="ECO:0000256" key="1">
    <source>
        <dbReference type="SAM" id="SignalP"/>
    </source>
</evidence>
<protein>
    <recommendedName>
        <fullName evidence="4">Long-chain fatty acid transport protein</fullName>
    </recommendedName>
</protein>
<accession>A0A1T5D2Y9</accession>
<evidence type="ECO:0000313" key="3">
    <source>
        <dbReference type="Proteomes" id="UP000191112"/>
    </source>
</evidence>
<evidence type="ECO:0000313" key="2">
    <source>
        <dbReference type="EMBL" id="SKB65996.1"/>
    </source>
</evidence>
<evidence type="ECO:0008006" key="4">
    <source>
        <dbReference type="Google" id="ProtNLM"/>
    </source>
</evidence>
<feature type="chain" id="PRO_5013069484" description="Long-chain fatty acid transport protein" evidence="1">
    <location>
        <begin position="19"/>
        <end position="425"/>
    </location>
</feature>
<dbReference type="AlphaFoldDB" id="A0A1T5D2Y9"/>
<dbReference type="Proteomes" id="UP000191112">
    <property type="component" value="Unassembled WGS sequence"/>
</dbReference>
<sequence length="425" mass="47658">MKKTFVVSLLTAGIYLNAQSVGNSPYAAYGIGDVKYDNTVEINSMGGVSTAYIWDFNNSFNFRNPAANTNLELATIKVEGTNENNFYKTDYNNTSVTKHSNYLSNIAIAMPLSKKVKFGLGFQPYSSKQYEILRTSTNADTGTTEGHKYTGKGTLNTIQAALGYQITPSFALGIRTNFYFGKLYDLEEVTFSDAELLSGYENSNKIKSFNFTLGTTYQKKFINDHKLTVGATYTFGTTGQMESTYTNSTYYKGVGDVKGYETIIDQLETKDKKFLPQEFSIGLGYGHETKWFVGTQLDYKNGENFNFLGQTLAYQDSYKISAGGWILPNYNNFRNYFSRVTYRYGAYYQKGALNLAGQNINRFAITGGVTLPFQKSSVTRMNSVDLGLEIGKTGTLTNNLIQQNFINLRVGINFADKWFAKRLYN</sequence>
<gene>
    <name evidence="2" type="ORF">SAMN05660477_00552</name>
</gene>